<keyword evidence="8" id="KW-1185">Reference proteome</keyword>
<dbReference type="RefSeq" id="XP_056754699.1">
    <property type="nucleotide sequence ID" value="XM_056894951.1"/>
</dbReference>
<evidence type="ECO:0000259" key="5">
    <source>
        <dbReference type="PROSITE" id="PS51388"/>
    </source>
</evidence>
<feature type="domain" description="Dynamin-type G" evidence="6">
    <location>
        <begin position="33"/>
        <end position="324"/>
    </location>
</feature>
<evidence type="ECO:0000256" key="1">
    <source>
        <dbReference type="ARBA" id="ARBA00022741"/>
    </source>
</evidence>
<feature type="domain" description="GED" evidence="5">
    <location>
        <begin position="636"/>
        <end position="723"/>
    </location>
</feature>
<dbReference type="PROSITE" id="PS51388">
    <property type="entry name" value="GED"/>
    <property type="match status" value="1"/>
</dbReference>
<dbReference type="GO" id="GO:0048312">
    <property type="term" value="P:intracellular distribution of mitochondria"/>
    <property type="evidence" value="ECO:0007669"/>
    <property type="project" value="TreeGrafter"/>
</dbReference>
<dbReference type="EMBL" id="JAQJAE010000002">
    <property type="protein sequence ID" value="KAJ5607274.1"/>
    <property type="molecule type" value="Genomic_DNA"/>
</dbReference>
<keyword evidence="3" id="KW-0175">Coiled coil</keyword>
<dbReference type="InterPro" id="IPR030381">
    <property type="entry name" value="G_DYNAMIN_dom"/>
</dbReference>
<evidence type="ECO:0000256" key="4">
    <source>
        <dbReference type="SAM" id="MobiDB-lite"/>
    </source>
</evidence>
<dbReference type="InterPro" id="IPR020850">
    <property type="entry name" value="GED_dom"/>
</dbReference>
<dbReference type="CDD" id="cd08771">
    <property type="entry name" value="DLP_1"/>
    <property type="match status" value="1"/>
</dbReference>
<dbReference type="Gene3D" id="3.40.50.300">
    <property type="entry name" value="P-loop containing nucleotide triphosphate hydrolases"/>
    <property type="match status" value="1"/>
</dbReference>
<keyword evidence="2" id="KW-0342">GTP-binding</keyword>
<dbReference type="Pfam" id="PF00350">
    <property type="entry name" value="Dynamin_N"/>
    <property type="match status" value="1"/>
</dbReference>
<dbReference type="PRINTS" id="PR00195">
    <property type="entry name" value="DYNAMIN"/>
</dbReference>
<dbReference type="GO" id="GO:0005525">
    <property type="term" value="F:GTP binding"/>
    <property type="evidence" value="ECO:0007669"/>
    <property type="project" value="InterPro"/>
</dbReference>
<keyword evidence="1" id="KW-0547">Nucleotide-binding</keyword>
<proteinExistence type="predicted"/>
<dbReference type="SUPFAM" id="SSF52540">
    <property type="entry name" value="P-loop containing nucleoside triphosphate hydrolases"/>
    <property type="match status" value="1"/>
</dbReference>
<organism evidence="7 8">
    <name type="scientific">Penicillium hordei</name>
    <dbReference type="NCBI Taxonomy" id="40994"/>
    <lineage>
        <taxon>Eukaryota</taxon>
        <taxon>Fungi</taxon>
        <taxon>Dikarya</taxon>
        <taxon>Ascomycota</taxon>
        <taxon>Pezizomycotina</taxon>
        <taxon>Eurotiomycetes</taxon>
        <taxon>Eurotiomycetidae</taxon>
        <taxon>Eurotiales</taxon>
        <taxon>Aspergillaceae</taxon>
        <taxon>Penicillium</taxon>
    </lineage>
</organism>
<feature type="coiled-coil region" evidence="3">
    <location>
        <begin position="691"/>
        <end position="718"/>
    </location>
</feature>
<evidence type="ECO:0000313" key="8">
    <source>
        <dbReference type="Proteomes" id="UP001213799"/>
    </source>
</evidence>
<dbReference type="PANTHER" id="PTHR11566:SF215">
    <property type="entry name" value="DYNAMIN GTPASE"/>
    <property type="match status" value="1"/>
</dbReference>
<feature type="region of interest" description="Disordered" evidence="4">
    <location>
        <begin position="418"/>
        <end position="445"/>
    </location>
</feature>
<dbReference type="GO" id="GO:0008017">
    <property type="term" value="F:microtubule binding"/>
    <property type="evidence" value="ECO:0007669"/>
    <property type="project" value="TreeGrafter"/>
</dbReference>
<dbReference type="GeneID" id="81585193"/>
<dbReference type="PROSITE" id="PS51718">
    <property type="entry name" value="G_DYNAMIN_2"/>
    <property type="match status" value="1"/>
</dbReference>
<evidence type="ECO:0000256" key="3">
    <source>
        <dbReference type="SAM" id="Coils"/>
    </source>
</evidence>
<evidence type="ECO:0000313" key="7">
    <source>
        <dbReference type="EMBL" id="KAJ5607274.1"/>
    </source>
</evidence>
<dbReference type="PANTHER" id="PTHR11566">
    <property type="entry name" value="DYNAMIN"/>
    <property type="match status" value="1"/>
</dbReference>
<dbReference type="GO" id="GO:0016020">
    <property type="term" value="C:membrane"/>
    <property type="evidence" value="ECO:0007669"/>
    <property type="project" value="TreeGrafter"/>
</dbReference>
<reference evidence="7" key="2">
    <citation type="submission" date="2023-01" db="EMBL/GenBank/DDBJ databases">
        <authorList>
            <person name="Petersen C."/>
        </authorList>
    </citation>
    <scope>NUCLEOTIDE SEQUENCE</scope>
    <source>
        <strain evidence="7">IBT 12815</strain>
    </source>
</reference>
<protein>
    <submittedName>
        <fullName evidence="7">Dynamin</fullName>
    </submittedName>
</protein>
<evidence type="ECO:0000259" key="6">
    <source>
        <dbReference type="PROSITE" id="PS51718"/>
    </source>
</evidence>
<comment type="caution">
    <text evidence="7">The sequence shown here is derived from an EMBL/GenBank/DDBJ whole genome shotgun (WGS) entry which is preliminary data.</text>
</comment>
<dbReference type="AlphaFoldDB" id="A0AAD6H3B2"/>
<evidence type="ECO:0000256" key="2">
    <source>
        <dbReference type="ARBA" id="ARBA00023134"/>
    </source>
</evidence>
<dbReference type="GO" id="GO:0003924">
    <property type="term" value="F:GTPase activity"/>
    <property type="evidence" value="ECO:0007669"/>
    <property type="project" value="InterPro"/>
</dbReference>
<dbReference type="GO" id="GO:0000266">
    <property type="term" value="P:mitochondrial fission"/>
    <property type="evidence" value="ECO:0007669"/>
    <property type="project" value="TreeGrafter"/>
</dbReference>
<dbReference type="GO" id="GO:0005739">
    <property type="term" value="C:mitochondrion"/>
    <property type="evidence" value="ECO:0007669"/>
    <property type="project" value="TreeGrafter"/>
</dbReference>
<dbReference type="GO" id="GO:0006897">
    <property type="term" value="P:endocytosis"/>
    <property type="evidence" value="ECO:0007669"/>
    <property type="project" value="TreeGrafter"/>
</dbReference>
<sequence>MTLQETSSDSQALADSLLLEKIDKLFACNVGQYIGLPQIVVVGDQSSGKSSVLEGLTRLSFPRDSGLCTRFATQIVFRRDLILTQRQISVSIIPASDTDAAAKEELARWSSSGIATLSDEGFSQMMTEVHQIMGLSVSNGDGLPTFSNHVLQLEIRGPQENHLSVIDVPGIFSAHKPGLTTKEDIVLVREMVLRYMKNERSIMLTVVPANVDDATQVIIEMARELDPEGERTLQVLTKPDLVDEGAKDKVVEMVENATNGLGWIVLRNLGQAQLSHADIDRDRQEEVFYQTSPWNRLRVENFGVKALRSRLREVLTASVRRAFPSVRAEVIKKLNQAKADLKSLGKERETPEQQRGFLLDIISDFQELTQLALTTNYGARDVFEKKESLRLATSVINRNITFADEILTKGHRFSFQTNYKDDNRTESPTISDEEDGSDRDRYSSNEEQCVLSRNTDSCEDLQEILHENVEIQLPSAKGVLDWIQAQHHQSRGFEVGTFSSSLIATLMKKQSMKWSALSMGYISDIIVIVHRFIQENLRTACDDSRLCSSIISLLMDSLMDKYRQALSKAEFLLRIELEGTPMTMNHYLNDNMQICRQKRMRSAMSKHVIEYSNHGKCVRLSDIIQQTPMNNTDHTVKDLHDILHAYYKVALKRFIDNICMQAADYHLVTGPEAPMKLFSPAWVSSLPEDKLEEIAGEEKSTRRRRRQLRKQIEELEAGRKGLI</sequence>
<reference evidence="7" key="1">
    <citation type="journal article" date="2023" name="IMA Fungus">
        <title>Comparative genomic study of the Penicillium genus elucidates a diverse pangenome and 15 lateral gene transfer events.</title>
        <authorList>
            <person name="Petersen C."/>
            <person name="Sorensen T."/>
            <person name="Nielsen M.R."/>
            <person name="Sondergaard T.E."/>
            <person name="Sorensen J.L."/>
            <person name="Fitzpatrick D.A."/>
            <person name="Frisvad J.C."/>
            <person name="Nielsen K.L."/>
        </authorList>
    </citation>
    <scope>NUCLEOTIDE SEQUENCE</scope>
    <source>
        <strain evidence="7">IBT 12815</strain>
    </source>
</reference>
<gene>
    <name evidence="7" type="ORF">N7537_003893</name>
</gene>
<name>A0AAD6H3B2_9EURO</name>
<dbReference type="GO" id="GO:0005874">
    <property type="term" value="C:microtubule"/>
    <property type="evidence" value="ECO:0007669"/>
    <property type="project" value="TreeGrafter"/>
</dbReference>
<dbReference type="InterPro" id="IPR045063">
    <property type="entry name" value="Dynamin_N"/>
</dbReference>
<dbReference type="InterPro" id="IPR027417">
    <property type="entry name" value="P-loop_NTPase"/>
</dbReference>
<dbReference type="SMART" id="SM00053">
    <property type="entry name" value="DYNc"/>
    <property type="match status" value="1"/>
</dbReference>
<dbReference type="GO" id="GO:0016559">
    <property type="term" value="P:peroxisome fission"/>
    <property type="evidence" value="ECO:0007669"/>
    <property type="project" value="TreeGrafter"/>
</dbReference>
<accession>A0AAD6H3B2</accession>
<dbReference type="InterPro" id="IPR000375">
    <property type="entry name" value="Dynamin_stalk"/>
</dbReference>
<dbReference type="InterPro" id="IPR001401">
    <property type="entry name" value="Dynamin_GTPase"/>
</dbReference>
<dbReference type="InterPro" id="IPR022812">
    <property type="entry name" value="Dynamin"/>
</dbReference>
<dbReference type="FunFam" id="3.40.50.300:FF:001425">
    <property type="entry name" value="Dynamin GTPase, putative"/>
    <property type="match status" value="1"/>
</dbReference>
<dbReference type="Proteomes" id="UP001213799">
    <property type="component" value="Unassembled WGS sequence"/>
</dbReference>
<dbReference type="Pfam" id="PF01031">
    <property type="entry name" value="Dynamin_M"/>
    <property type="match status" value="1"/>
</dbReference>